<dbReference type="AlphaFoldDB" id="A0A6M7UPW0"/>
<dbReference type="EMBL" id="CP033361">
    <property type="protein sequence ID" value="QKC78896.1"/>
    <property type="molecule type" value="Genomic_DNA"/>
</dbReference>
<evidence type="ECO:0000313" key="3">
    <source>
        <dbReference type="Proteomes" id="UP000503339"/>
    </source>
</evidence>
<dbReference type="InterPro" id="IPR038770">
    <property type="entry name" value="Na+/solute_symporter_sf"/>
</dbReference>
<protein>
    <submittedName>
        <fullName evidence="2">Bile acid:sodium symporter</fullName>
    </submittedName>
</protein>
<feature type="transmembrane region" description="Helical" evidence="1">
    <location>
        <begin position="217"/>
        <end position="238"/>
    </location>
</feature>
<dbReference type="Gene3D" id="1.20.1530.20">
    <property type="match status" value="1"/>
</dbReference>
<sequence length="348" mass="37268">MFEKAALDLLWRDHDMRRFLPDSFLILLLCTVALASVAPATGTFAKWFAVATNLAVALLFFLHGARLSRDVVVAGLMHWRLHLVILLTTFGLFPLLGLALGYLPASILPKPLYLGILFLCVLPSTVQSSIAFTSMAGGNVSAAICSASASNIFGMFLTPLLVGLLFSMGGHGGFSWDAVSQILMQLLLPFALGQLLEPRIGGWIRARKTLLMPVDRGSILMVVYLAFSTAVAEGLWHMFSLRDIAVVVVADMVLLGVVLLLTTFGSRLLGFDKADQITITFCGSKKSLASGVPMANVIFAGQGVGAIVLPLMLFHQVQLMVCAMIAQKYGQAANRSAVREAEPAASVA</sequence>
<organism evidence="2 3">
    <name type="scientific">Mesorhizobium erdmanii</name>
    <dbReference type="NCBI Taxonomy" id="1777866"/>
    <lineage>
        <taxon>Bacteria</taxon>
        <taxon>Pseudomonadati</taxon>
        <taxon>Pseudomonadota</taxon>
        <taxon>Alphaproteobacteria</taxon>
        <taxon>Hyphomicrobiales</taxon>
        <taxon>Phyllobacteriaceae</taxon>
        <taxon>Mesorhizobium</taxon>
    </lineage>
</organism>
<dbReference type="KEGG" id="merd:EB233_28105"/>
<keyword evidence="1" id="KW-0812">Transmembrane</keyword>
<dbReference type="Proteomes" id="UP000503339">
    <property type="component" value="Chromosome"/>
</dbReference>
<dbReference type="PANTHER" id="PTHR18640">
    <property type="entry name" value="SOLUTE CARRIER FAMILY 10 MEMBER 7"/>
    <property type="match status" value="1"/>
</dbReference>
<feature type="transmembrane region" description="Helical" evidence="1">
    <location>
        <begin position="244"/>
        <end position="264"/>
    </location>
</feature>
<proteinExistence type="predicted"/>
<accession>A0A6M7UPW0</accession>
<feature type="transmembrane region" description="Helical" evidence="1">
    <location>
        <begin position="20"/>
        <end position="38"/>
    </location>
</feature>
<keyword evidence="1" id="KW-1133">Transmembrane helix</keyword>
<feature type="transmembrane region" description="Helical" evidence="1">
    <location>
        <begin position="178"/>
        <end position="196"/>
    </location>
</feature>
<feature type="transmembrane region" description="Helical" evidence="1">
    <location>
        <begin position="83"/>
        <end position="105"/>
    </location>
</feature>
<reference evidence="2 3" key="1">
    <citation type="submission" date="2018-10" db="EMBL/GenBank/DDBJ databases">
        <authorList>
            <person name="Perry B.J."/>
            <person name="Sullivan J.T."/>
            <person name="Murphy R.J.T."/>
            <person name="Ramsay J.P."/>
            <person name="Ronson C.W."/>
        </authorList>
    </citation>
    <scope>NUCLEOTIDE SEQUENCE [LARGE SCALE GENOMIC DNA]</scope>
    <source>
        <strain evidence="2 3">NZP2014</strain>
    </source>
</reference>
<feature type="transmembrane region" description="Helical" evidence="1">
    <location>
        <begin position="144"/>
        <end position="166"/>
    </location>
</feature>
<feature type="transmembrane region" description="Helical" evidence="1">
    <location>
        <begin position="294"/>
        <end position="314"/>
    </location>
</feature>
<name>A0A6M7UPW0_9HYPH</name>
<keyword evidence="3" id="KW-1185">Reference proteome</keyword>
<dbReference type="PANTHER" id="PTHR18640:SF5">
    <property type="entry name" value="SODIUM_BILE ACID COTRANSPORTER 7"/>
    <property type="match status" value="1"/>
</dbReference>
<feature type="transmembrane region" description="Helical" evidence="1">
    <location>
        <begin position="111"/>
        <end position="132"/>
    </location>
</feature>
<dbReference type="PIRSF" id="PIRSF026166">
    <property type="entry name" value="UCP026166"/>
    <property type="match status" value="1"/>
</dbReference>
<dbReference type="InterPro" id="IPR016833">
    <property type="entry name" value="Put_Na-Bile_cotransptr"/>
</dbReference>
<dbReference type="Pfam" id="PF13593">
    <property type="entry name" value="SBF_like"/>
    <property type="match status" value="1"/>
</dbReference>
<feature type="transmembrane region" description="Helical" evidence="1">
    <location>
        <begin position="44"/>
        <end position="62"/>
    </location>
</feature>
<gene>
    <name evidence="2" type="ORF">EB233_28105</name>
</gene>
<keyword evidence="1" id="KW-0472">Membrane</keyword>
<evidence type="ECO:0000256" key="1">
    <source>
        <dbReference type="SAM" id="Phobius"/>
    </source>
</evidence>
<evidence type="ECO:0000313" key="2">
    <source>
        <dbReference type="EMBL" id="QKC78896.1"/>
    </source>
</evidence>
<dbReference type="GO" id="GO:0005886">
    <property type="term" value="C:plasma membrane"/>
    <property type="evidence" value="ECO:0007669"/>
    <property type="project" value="TreeGrafter"/>
</dbReference>